<protein>
    <recommendedName>
        <fullName evidence="3">Nucleoside 2-deoxyribosyltransferase</fullName>
    </recommendedName>
</protein>
<proteinExistence type="predicted"/>
<dbReference type="AlphaFoldDB" id="A0A2S9IUV5"/>
<reference evidence="1 2" key="1">
    <citation type="submission" date="2018-02" db="EMBL/GenBank/DDBJ databases">
        <title>The draft genome of Phyllobacterium sp. 1N-3.</title>
        <authorList>
            <person name="Liu L."/>
            <person name="Li L."/>
            <person name="Zhang X."/>
            <person name="Wang T."/>
            <person name="Liang L."/>
        </authorList>
    </citation>
    <scope>NUCLEOTIDE SEQUENCE [LARGE SCALE GENOMIC DNA]</scope>
    <source>
        <strain evidence="1 2">1N-3</strain>
    </source>
</reference>
<sequence length="226" mass="25952">MTAFMEKTAKSCFFVAPIGVPKSDVRDRSDKILRYLVRPTVEELGYSVQRADEIDEPGLITSQIIRRVVSDDLVIADLTGGNPNVFYELAVRHASQKPFIQLIDSKEKIPFDIANTRTIHVDHTDLISVDEAREAMKKQIKKVEKSKHPLENPLTSLLRLNIPDGENITIGSVYERLSEMEEAIRQDISDVELFPDHIEVPGYEREFREIYDMLYDIRHQIALTKK</sequence>
<dbReference type="RefSeq" id="WP_105741208.1">
    <property type="nucleotide sequence ID" value="NZ_PVBR01000004.1"/>
</dbReference>
<dbReference type="Gene3D" id="3.40.50.450">
    <property type="match status" value="1"/>
</dbReference>
<evidence type="ECO:0008006" key="3">
    <source>
        <dbReference type="Google" id="ProtNLM"/>
    </source>
</evidence>
<accession>A0A2S9IUV5</accession>
<evidence type="ECO:0000313" key="2">
    <source>
        <dbReference type="Proteomes" id="UP000239434"/>
    </source>
</evidence>
<evidence type="ECO:0000313" key="1">
    <source>
        <dbReference type="EMBL" id="PRD44322.1"/>
    </source>
</evidence>
<comment type="caution">
    <text evidence="1">The sequence shown here is derived from an EMBL/GenBank/DDBJ whole genome shotgun (WGS) entry which is preliminary data.</text>
</comment>
<dbReference type="Proteomes" id="UP000239434">
    <property type="component" value="Unassembled WGS sequence"/>
</dbReference>
<name>A0A2S9IUV5_9HYPH</name>
<organism evidence="1 2">
    <name type="scientific">Phyllobacterium phragmitis</name>
    <dbReference type="NCBI Taxonomy" id="2670329"/>
    <lineage>
        <taxon>Bacteria</taxon>
        <taxon>Pseudomonadati</taxon>
        <taxon>Pseudomonadota</taxon>
        <taxon>Alphaproteobacteria</taxon>
        <taxon>Hyphomicrobiales</taxon>
        <taxon>Phyllobacteriaceae</taxon>
        <taxon>Phyllobacterium</taxon>
    </lineage>
</organism>
<keyword evidence="2" id="KW-1185">Reference proteome</keyword>
<gene>
    <name evidence="1" type="ORF">C5748_06965</name>
</gene>
<dbReference type="EMBL" id="PVBR01000004">
    <property type="protein sequence ID" value="PRD44322.1"/>
    <property type="molecule type" value="Genomic_DNA"/>
</dbReference>